<name>A0AAD6I8K8_PENCN</name>
<comment type="caution">
    <text evidence="1">The sequence shown here is derived from an EMBL/GenBank/DDBJ whole genome shotgun (WGS) entry which is preliminary data.</text>
</comment>
<evidence type="ECO:0000313" key="2">
    <source>
        <dbReference type="Proteomes" id="UP001219568"/>
    </source>
</evidence>
<dbReference type="AlphaFoldDB" id="A0AAD6I8K8"/>
<reference evidence="1" key="1">
    <citation type="journal article" date="2023" name="IMA Fungus">
        <title>Comparative genomic study of the Penicillium genus elucidates a diverse pangenome and 15 lateral gene transfer events.</title>
        <authorList>
            <person name="Petersen C."/>
            <person name="Sorensen T."/>
            <person name="Nielsen M.R."/>
            <person name="Sondergaard T.E."/>
            <person name="Sorensen J.L."/>
            <person name="Fitzpatrick D.A."/>
            <person name="Frisvad J.C."/>
            <person name="Nielsen K.L."/>
        </authorList>
    </citation>
    <scope>NUCLEOTIDE SEQUENCE</scope>
    <source>
        <strain evidence="1">IBT 15450</strain>
    </source>
</reference>
<dbReference type="EMBL" id="JAQJZL010000009">
    <property type="protein sequence ID" value="KAJ6037897.1"/>
    <property type="molecule type" value="Genomic_DNA"/>
</dbReference>
<keyword evidence="2" id="KW-1185">Reference proteome</keyword>
<protein>
    <submittedName>
        <fullName evidence="1">Uncharacterized protein</fullName>
    </submittedName>
</protein>
<reference evidence="1" key="2">
    <citation type="submission" date="2023-01" db="EMBL/GenBank/DDBJ databases">
        <authorList>
            <person name="Petersen C."/>
        </authorList>
    </citation>
    <scope>NUCLEOTIDE SEQUENCE</scope>
    <source>
        <strain evidence="1">IBT 15450</strain>
    </source>
</reference>
<proteinExistence type="predicted"/>
<gene>
    <name evidence="1" type="ORF">N7460_007668</name>
</gene>
<evidence type="ECO:0000313" key="1">
    <source>
        <dbReference type="EMBL" id="KAJ6037897.1"/>
    </source>
</evidence>
<organism evidence="1 2">
    <name type="scientific">Penicillium canescens</name>
    <dbReference type="NCBI Taxonomy" id="5083"/>
    <lineage>
        <taxon>Eukaryota</taxon>
        <taxon>Fungi</taxon>
        <taxon>Dikarya</taxon>
        <taxon>Ascomycota</taxon>
        <taxon>Pezizomycotina</taxon>
        <taxon>Eurotiomycetes</taxon>
        <taxon>Eurotiomycetidae</taxon>
        <taxon>Eurotiales</taxon>
        <taxon>Aspergillaceae</taxon>
        <taxon>Penicillium</taxon>
    </lineage>
</organism>
<accession>A0AAD6I8K8</accession>
<dbReference type="Proteomes" id="UP001219568">
    <property type="component" value="Unassembled WGS sequence"/>
</dbReference>
<sequence length="458" mass="51278">MGIIESKILVVKLATACSVAEQKGQTEVQHVLSDQQVVDCLAKLWKHLPDVSKQKVDPSYRKRCRKAPRKLKDEKIDLSKHLKANMARWSTDIRSFLYANGTTEPPSIVTCPVAGFYEELSKAEIRNSGDAIRLRFLKVLFHHLKDRFCVTYLRPNAVEWITQRVLAAGLDDGDSGRITCKIKDWAYVGGRYEALSRDLGDYNATQDYKYLGSLFRLPDDVTDRYLLKEVPVKGEDRTSFINSLTRRGVCNLEKSEDTDNLANEIFCYLWNKVESSISFGQPEQGSPFVGLKDWRRLQGTRILRLQNVDHPSLHFTNPAQNSESAGTSQCTPVRGELGTDCVQQVSSELETPDGPTTNRTQASEIYTSNLTAWDSGVSGANEGRPSGSQNVGTAFQDSARMFAQIDQERTHFNPTTSDEFFSLFPNPQLANPEAQIDIDSAQIGSARCETLYSRNVSA</sequence>